<evidence type="ECO:0000259" key="5">
    <source>
        <dbReference type="PROSITE" id="PS50900"/>
    </source>
</evidence>
<dbReference type="GO" id="GO:0031012">
    <property type="term" value="C:extracellular matrix"/>
    <property type="evidence" value="ECO:0007669"/>
    <property type="project" value="TreeGrafter"/>
</dbReference>
<dbReference type="Gene3D" id="2.20.100.10">
    <property type="entry name" value="Thrombospondin type-1 (TSP1) repeat"/>
    <property type="match status" value="3"/>
</dbReference>
<accession>A0A8C5IBM6</accession>
<reference evidence="6" key="3">
    <citation type="submission" date="2025-09" db="UniProtKB">
        <authorList>
            <consortium name="Ensembl"/>
        </authorList>
    </citation>
    <scope>IDENTIFICATION</scope>
</reference>
<dbReference type="Pfam" id="PF19030">
    <property type="entry name" value="TSP1_ADAMTS"/>
    <property type="match status" value="3"/>
</dbReference>
<dbReference type="GO" id="GO:0004222">
    <property type="term" value="F:metalloendopeptidase activity"/>
    <property type="evidence" value="ECO:0007669"/>
    <property type="project" value="TreeGrafter"/>
</dbReference>
<feature type="domain" description="PLAC" evidence="5">
    <location>
        <begin position="182"/>
        <end position="219"/>
    </location>
</feature>
<keyword evidence="7" id="KW-1185">Reference proteome</keyword>
<dbReference type="SMART" id="SM00209">
    <property type="entry name" value="TSP1"/>
    <property type="match status" value="3"/>
</dbReference>
<evidence type="ECO:0000313" key="6">
    <source>
        <dbReference type="Ensembl" id="ENSGWIP00000056272.1"/>
    </source>
</evidence>
<dbReference type="PROSITE" id="PS50092">
    <property type="entry name" value="TSP1"/>
    <property type="match status" value="3"/>
</dbReference>
<evidence type="ECO:0000313" key="7">
    <source>
        <dbReference type="Proteomes" id="UP000694680"/>
    </source>
</evidence>
<organism evidence="6 7">
    <name type="scientific">Gouania willdenowi</name>
    <name type="common">Blunt-snouted clingfish</name>
    <name type="synonym">Lepadogaster willdenowi</name>
    <dbReference type="NCBI Taxonomy" id="441366"/>
    <lineage>
        <taxon>Eukaryota</taxon>
        <taxon>Metazoa</taxon>
        <taxon>Chordata</taxon>
        <taxon>Craniata</taxon>
        <taxon>Vertebrata</taxon>
        <taxon>Euteleostomi</taxon>
        <taxon>Actinopterygii</taxon>
        <taxon>Neopterygii</taxon>
        <taxon>Teleostei</taxon>
        <taxon>Neoteleostei</taxon>
        <taxon>Acanthomorphata</taxon>
        <taxon>Ovalentaria</taxon>
        <taxon>Blenniimorphae</taxon>
        <taxon>Blenniiformes</taxon>
        <taxon>Gobiesocoidei</taxon>
        <taxon>Gobiesocidae</taxon>
        <taxon>Gobiesocinae</taxon>
        <taxon>Gouania</taxon>
    </lineage>
</organism>
<dbReference type="Ensembl" id="ENSGWIT00000060554.1">
    <property type="protein sequence ID" value="ENSGWIP00000056272.1"/>
    <property type="gene ID" value="ENSGWIG00000026688.1"/>
</dbReference>
<evidence type="ECO:0000256" key="4">
    <source>
        <dbReference type="ARBA" id="ARBA00022737"/>
    </source>
</evidence>
<dbReference type="FunFam" id="2.20.100.10:FF:000005">
    <property type="entry name" value="ADAM metallopeptidase with thrombospondin type 1 motif 9"/>
    <property type="match status" value="2"/>
</dbReference>
<proteinExistence type="predicted"/>
<dbReference type="AlphaFoldDB" id="A0A8C5IBM6"/>
<dbReference type="InterPro" id="IPR036383">
    <property type="entry name" value="TSP1_rpt_sf"/>
</dbReference>
<reference evidence="6" key="1">
    <citation type="submission" date="2020-06" db="EMBL/GenBank/DDBJ databases">
        <authorList>
            <consortium name="Wellcome Sanger Institute Data Sharing"/>
        </authorList>
    </citation>
    <scope>NUCLEOTIDE SEQUENCE [LARGE SCALE GENOMIC DNA]</scope>
</reference>
<evidence type="ECO:0000256" key="2">
    <source>
        <dbReference type="ARBA" id="ARBA00022525"/>
    </source>
</evidence>
<dbReference type="InterPro" id="IPR000884">
    <property type="entry name" value="TSP1_rpt"/>
</dbReference>
<dbReference type="PROSITE" id="PS50900">
    <property type="entry name" value="PLAC"/>
    <property type="match status" value="1"/>
</dbReference>
<evidence type="ECO:0000256" key="3">
    <source>
        <dbReference type="ARBA" id="ARBA00022729"/>
    </source>
</evidence>
<evidence type="ECO:0000256" key="1">
    <source>
        <dbReference type="ARBA" id="ARBA00004613"/>
    </source>
</evidence>
<dbReference type="GO" id="GO:0030198">
    <property type="term" value="P:extracellular matrix organization"/>
    <property type="evidence" value="ECO:0007669"/>
    <property type="project" value="TreeGrafter"/>
</dbReference>
<dbReference type="SUPFAM" id="SSF82895">
    <property type="entry name" value="TSP-1 type 1 repeat"/>
    <property type="match status" value="3"/>
</dbReference>
<dbReference type="InterPro" id="IPR050439">
    <property type="entry name" value="ADAMTS_ADAMTS-like"/>
</dbReference>
<reference evidence="6" key="2">
    <citation type="submission" date="2025-08" db="UniProtKB">
        <authorList>
            <consortium name="Ensembl"/>
        </authorList>
    </citation>
    <scope>IDENTIFICATION</scope>
</reference>
<keyword evidence="4" id="KW-0677">Repeat</keyword>
<dbReference type="Proteomes" id="UP000694680">
    <property type="component" value="Chromosome 1"/>
</dbReference>
<comment type="subcellular location">
    <subcellularLocation>
        <location evidence="1">Secreted</location>
    </subcellularLocation>
</comment>
<dbReference type="GO" id="GO:0006508">
    <property type="term" value="P:proteolysis"/>
    <property type="evidence" value="ECO:0007669"/>
    <property type="project" value="TreeGrafter"/>
</dbReference>
<name>A0A8C5IBM6_GOUWI</name>
<dbReference type="PANTHER" id="PTHR13723">
    <property type="entry name" value="ADAMTS A DISINTEGRIN AND METALLOPROTEASE WITH THROMBOSPONDIN MOTIFS PROTEASE"/>
    <property type="match status" value="1"/>
</dbReference>
<sequence>MGVCARSWFTSLWSQRCSAECGRGNRTRVVVCLMDHVTDLPLDSCEGERPSDVISCDSGLCQNQLKWYAGPWGQCSVECGNGTQTRSLACVFHNNGLTEVVDPPKCSGIPKPITAQPCRLKPCGIQWFVTEWSECSLPCNSGYRIREVRCLTDNIVPSDECDPKLIPESREECNKQPCTAEINQSCIDQYYNCLVVVQARLCIYPYYRRVCCASCDRLLQVEPCIQLRCDLTLHV</sequence>
<dbReference type="GO" id="GO:0005576">
    <property type="term" value="C:extracellular region"/>
    <property type="evidence" value="ECO:0007669"/>
    <property type="project" value="UniProtKB-SubCell"/>
</dbReference>
<keyword evidence="3" id="KW-0732">Signal</keyword>
<keyword evidence="2" id="KW-0964">Secreted</keyword>
<dbReference type="PANTHER" id="PTHR13723:SF281">
    <property type="entry name" value="PAPILIN"/>
    <property type="match status" value="1"/>
</dbReference>
<protein>
    <recommendedName>
        <fullName evidence="5">PLAC domain-containing protein</fullName>
    </recommendedName>
</protein>
<dbReference type="Pfam" id="PF08686">
    <property type="entry name" value="PLAC"/>
    <property type="match status" value="1"/>
</dbReference>
<dbReference type="InterPro" id="IPR010909">
    <property type="entry name" value="PLAC"/>
</dbReference>